<keyword evidence="4 7" id="KW-0560">Oxidoreductase</keyword>
<dbReference type="Pfam" id="PF00984">
    <property type="entry name" value="UDPG_MGDP_dh"/>
    <property type="match status" value="1"/>
</dbReference>
<dbReference type="InterPro" id="IPR008927">
    <property type="entry name" value="6-PGluconate_DH-like_C_sf"/>
</dbReference>
<dbReference type="Proteomes" id="UP000178435">
    <property type="component" value="Unassembled WGS sequence"/>
</dbReference>
<dbReference type="SUPFAM" id="SSF51735">
    <property type="entry name" value="NAD(P)-binding Rossmann-fold domains"/>
    <property type="match status" value="1"/>
</dbReference>
<feature type="binding site" evidence="10">
    <location>
        <position position="30"/>
    </location>
    <ligand>
        <name>NAD(+)</name>
        <dbReference type="ChEBI" id="CHEBI:57540"/>
    </ligand>
</feature>
<evidence type="ECO:0000256" key="6">
    <source>
        <dbReference type="ARBA" id="ARBA00047473"/>
    </source>
</evidence>
<evidence type="ECO:0000256" key="10">
    <source>
        <dbReference type="PIRSR" id="PIRSR500134-3"/>
    </source>
</evidence>
<dbReference type="GO" id="GO:0006065">
    <property type="term" value="P:UDP-glucuronate biosynthetic process"/>
    <property type="evidence" value="ECO:0007669"/>
    <property type="project" value="UniProtKB-UniPathway"/>
</dbReference>
<evidence type="ECO:0000313" key="12">
    <source>
        <dbReference type="EMBL" id="OGL44931.1"/>
    </source>
</evidence>
<feature type="binding site" evidence="9">
    <location>
        <begin position="249"/>
        <end position="253"/>
    </location>
    <ligand>
        <name>substrate</name>
    </ligand>
</feature>
<dbReference type="InterPro" id="IPR028357">
    <property type="entry name" value="UDPglc_DH_bac"/>
</dbReference>
<dbReference type="SUPFAM" id="SSF48179">
    <property type="entry name" value="6-phosphogluconate dehydrogenase C-terminal domain-like"/>
    <property type="match status" value="1"/>
</dbReference>
<feature type="active site" description="Nucleophile" evidence="8">
    <location>
        <position position="260"/>
    </location>
</feature>
<dbReference type="InterPro" id="IPR014026">
    <property type="entry name" value="UDP-Glc/GDP-Man_DH_dimer"/>
</dbReference>
<feature type="binding site" evidence="10">
    <location>
        <position position="155"/>
    </location>
    <ligand>
        <name>NAD(+)</name>
        <dbReference type="ChEBI" id="CHEBI:57540"/>
    </ligand>
</feature>
<feature type="binding site" evidence="10">
    <location>
        <position position="121"/>
    </location>
    <ligand>
        <name>NAD(+)</name>
        <dbReference type="ChEBI" id="CHEBI:57540"/>
    </ligand>
</feature>
<dbReference type="InterPro" id="IPR017476">
    <property type="entry name" value="UDP-Glc/GDP-Man"/>
</dbReference>
<evidence type="ECO:0000256" key="7">
    <source>
        <dbReference type="PIRNR" id="PIRNR000124"/>
    </source>
</evidence>
<feature type="binding site" evidence="9">
    <location>
        <position position="257"/>
    </location>
    <ligand>
        <name>substrate</name>
    </ligand>
</feature>
<dbReference type="Gene3D" id="3.40.50.720">
    <property type="entry name" value="NAD(P)-binding Rossmann-like Domain"/>
    <property type="match status" value="2"/>
</dbReference>
<feature type="binding site" evidence="10">
    <location>
        <position position="327"/>
    </location>
    <ligand>
        <name>NAD(+)</name>
        <dbReference type="ChEBI" id="CHEBI:57540"/>
    </ligand>
</feature>
<dbReference type="GO" id="GO:0000271">
    <property type="term" value="P:polysaccharide biosynthetic process"/>
    <property type="evidence" value="ECO:0007669"/>
    <property type="project" value="InterPro"/>
</dbReference>
<dbReference type="SMART" id="SM00984">
    <property type="entry name" value="UDPG_MGDP_dh_C"/>
    <property type="match status" value="1"/>
</dbReference>
<dbReference type="UniPathway" id="UPA00038">
    <property type="reaction ID" value="UER00491"/>
</dbReference>
<dbReference type="GO" id="GO:0051287">
    <property type="term" value="F:NAD binding"/>
    <property type="evidence" value="ECO:0007669"/>
    <property type="project" value="InterPro"/>
</dbReference>
<protein>
    <recommendedName>
        <fullName evidence="3 7">UDP-glucose 6-dehydrogenase</fullName>
        <ecNumber evidence="3 7">1.1.1.22</ecNumber>
    </recommendedName>
</protein>
<feature type="binding site" evidence="10">
    <location>
        <position position="35"/>
    </location>
    <ligand>
        <name>NAD(+)</name>
        <dbReference type="ChEBI" id="CHEBI:57540"/>
    </ligand>
</feature>
<feature type="binding site" evidence="10">
    <location>
        <position position="86"/>
    </location>
    <ligand>
        <name>NAD(+)</name>
        <dbReference type="ChEBI" id="CHEBI:57540"/>
    </ligand>
</feature>
<dbReference type="EC" id="1.1.1.22" evidence="3 7"/>
<dbReference type="Pfam" id="PF03720">
    <property type="entry name" value="UDPG_MGDP_dh_C"/>
    <property type="match status" value="1"/>
</dbReference>
<sequence length="432" mass="48068">MNICVIGTGYVGLVTGAVFADLGNDVICVDNDEKKIQGLNKGIMPIYEPGLEEMVSRNFSEQRLTFTTDLEKGVKRSDVIFIAVGTPPKKNGETDLTYVEEAARGIAKYIDKYKVIVNKSTVPVGTGDFVKEIIDKNKKVNVDFDVVSNPEFLREGSAIRDTLHPDRIVIGAPTKQVAMVLLELYATLERPMIITDIYSAEMIKYASNSFLALKISFVNSVADLCERTGANVTDVAKGMGLDSRIGINFLEPGLGYGGSCFPKDVDSFIKTAERFSFPFDILKAVVEVNRQRVPNFVNKMKEVLGGFKGKTIGILGLSFKPNTDDIRDAKSLEIIAKLLDEGASIRAYDPVAMENTRALFPDITYCNNAYNVAEGCDAVTIVTEWREFKFLNLEKIKQVMKKPIIFDGRNIYQPERKKKLGFEYYSIGRQKC</sequence>
<comment type="similarity">
    <text evidence="2 7">Belongs to the UDP-glucose/GDP-mannose dehydrogenase family.</text>
</comment>
<comment type="caution">
    <text evidence="12">The sequence shown here is derived from an EMBL/GenBank/DDBJ whole genome shotgun (WGS) entry which is preliminary data.</text>
</comment>
<dbReference type="PANTHER" id="PTHR43750:SF3">
    <property type="entry name" value="UDP-GLUCOSE 6-DEHYDROGENASE TUAD"/>
    <property type="match status" value="1"/>
</dbReference>
<dbReference type="PIRSF" id="PIRSF500134">
    <property type="entry name" value="UDPglc_DH_bac"/>
    <property type="match status" value="1"/>
</dbReference>
<evidence type="ECO:0000256" key="1">
    <source>
        <dbReference type="ARBA" id="ARBA00004701"/>
    </source>
</evidence>
<evidence type="ECO:0000256" key="3">
    <source>
        <dbReference type="ARBA" id="ARBA00012954"/>
    </source>
</evidence>
<evidence type="ECO:0000256" key="9">
    <source>
        <dbReference type="PIRSR" id="PIRSR500134-2"/>
    </source>
</evidence>
<dbReference type="GO" id="GO:0003979">
    <property type="term" value="F:UDP-glucose 6-dehydrogenase activity"/>
    <property type="evidence" value="ECO:0007669"/>
    <property type="project" value="UniProtKB-EC"/>
</dbReference>
<feature type="binding site" evidence="10">
    <location>
        <position position="263"/>
    </location>
    <ligand>
        <name>NAD(+)</name>
        <dbReference type="ChEBI" id="CHEBI:57540"/>
    </ligand>
</feature>
<dbReference type="AlphaFoldDB" id="A0A1F7RU17"/>
<comment type="catalytic activity">
    <reaction evidence="6 7">
        <text>UDP-alpha-D-glucose + 2 NAD(+) + H2O = UDP-alpha-D-glucuronate + 2 NADH + 3 H(+)</text>
        <dbReference type="Rhea" id="RHEA:23596"/>
        <dbReference type="ChEBI" id="CHEBI:15377"/>
        <dbReference type="ChEBI" id="CHEBI:15378"/>
        <dbReference type="ChEBI" id="CHEBI:57540"/>
        <dbReference type="ChEBI" id="CHEBI:57945"/>
        <dbReference type="ChEBI" id="CHEBI:58052"/>
        <dbReference type="ChEBI" id="CHEBI:58885"/>
        <dbReference type="EC" id="1.1.1.22"/>
    </reaction>
</comment>
<dbReference type="PANTHER" id="PTHR43750">
    <property type="entry name" value="UDP-GLUCOSE 6-DEHYDROGENASE TUAD"/>
    <property type="match status" value="1"/>
</dbReference>
<evidence type="ECO:0000256" key="4">
    <source>
        <dbReference type="ARBA" id="ARBA00023002"/>
    </source>
</evidence>
<accession>A0A1F7RU17</accession>
<evidence type="ECO:0000256" key="8">
    <source>
        <dbReference type="PIRSR" id="PIRSR500134-1"/>
    </source>
</evidence>
<evidence type="ECO:0000256" key="5">
    <source>
        <dbReference type="ARBA" id="ARBA00023027"/>
    </source>
</evidence>
<organism evidence="12 13">
    <name type="scientific">Candidatus Schekmanbacteria bacterium RBG_16_38_11</name>
    <dbReference type="NCBI Taxonomy" id="1817880"/>
    <lineage>
        <taxon>Bacteria</taxon>
        <taxon>Candidatus Schekmaniibacteriota</taxon>
    </lineage>
</organism>
<dbReference type="Pfam" id="PF03721">
    <property type="entry name" value="UDPG_MGDP_dh_N"/>
    <property type="match status" value="1"/>
</dbReference>
<evidence type="ECO:0000313" key="13">
    <source>
        <dbReference type="Proteomes" id="UP000178435"/>
    </source>
</evidence>
<gene>
    <name evidence="12" type="ORF">A2149_03255</name>
</gene>
<dbReference type="EMBL" id="MGDF01000119">
    <property type="protein sequence ID" value="OGL44931.1"/>
    <property type="molecule type" value="Genomic_DNA"/>
</dbReference>
<feature type="binding site" evidence="9">
    <location>
        <position position="320"/>
    </location>
    <ligand>
        <name>substrate</name>
    </ligand>
</feature>
<name>A0A1F7RU17_9BACT</name>
<dbReference type="InterPro" id="IPR036220">
    <property type="entry name" value="UDP-Glc/GDP-Man_DH_C_sf"/>
</dbReference>
<comment type="pathway">
    <text evidence="1">Nucleotide-sugar biosynthesis; UDP-alpha-D-glucuronate biosynthesis; UDP-alpha-D-glucuronate from UDP-alpha-D-glucose: step 1/1.</text>
</comment>
<proteinExistence type="inferred from homology"/>
<dbReference type="Gene3D" id="1.20.5.100">
    <property type="entry name" value="Cytochrome c1, transmembrane anchor, C-terminal"/>
    <property type="match status" value="1"/>
</dbReference>
<evidence type="ECO:0000256" key="2">
    <source>
        <dbReference type="ARBA" id="ARBA00006601"/>
    </source>
</evidence>
<dbReference type="InterPro" id="IPR001732">
    <property type="entry name" value="UDP-Glc/GDP-Man_DH_N"/>
</dbReference>
<dbReference type="PIRSF" id="PIRSF000124">
    <property type="entry name" value="UDPglc_GDPman_dh"/>
    <property type="match status" value="1"/>
</dbReference>
<dbReference type="InterPro" id="IPR014027">
    <property type="entry name" value="UDP-Glc/GDP-Man_DH_C"/>
</dbReference>
<keyword evidence="5 7" id="KW-0520">NAD</keyword>
<reference evidence="12 13" key="1">
    <citation type="journal article" date="2016" name="Nat. Commun.">
        <title>Thousands of microbial genomes shed light on interconnected biogeochemical processes in an aquifer system.</title>
        <authorList>
            <person name="Anantharaman K."/>
            <person name="Brown C.T."/>
            <person name="Hug L.A."/>
            <person name="Sharon I."/>
            <person name="Castelle C.J."/>
            <person name="Probst A.J."/>
            <person name="Thomas B.C."/>
            <person name="Singh A."/>
            <person name="Wilkins M.J."/>
            <person name="Karaoz U."/>
            <person name="Brodie E.L."/>
            <person name="Williams K.H."/>
            <person name="Hubbard S.S."/>
            <person name="Banfield J.F."/>
        </authorList>
    </citation>
    <scope>NUCLEOTIDE SEQUENCE [LARGE SCALE GENOMIC DNA]</scope>
</reference>
<dbReference type="InterPro" id="IPR036291">
    <property type="entry name" value="NAD(P)-bd_dom_sf"/>
</dbReference>
<feature type="domain" description="UDP-glucose/GDP-mannose dehydrogenase C-terminal" evidence="11">
    <location>
        <begin position="313"/>
        <end position="414"/>
    </location>
</feature>
<dbReference type="SUPFAM" id="SSF52413">
    <property type="entry name" value="UDP-glucose/GDP-mannose dehydrogenase C-terminal domain"/>
    <property type="match status" value="1"/>
</dbReference>
<dbReference type="NCBIfam" id="TIGR03026">
    <property type="entry name" value="NDP-sugDHase"/>
    <property type="match status" value="1"/>
</dbReference>
<feature type="binding site" evidence="9">
    <location>
        <position position="204"/>
    </location>
    <ligand>
        <name>substrate</name>
    </ligand>
</feature>
<evidence type="ECO:0000259" key="11">
    <source>
        <dbReference type="SMART" id="SM00984"/>
    </source>
</evidence>
<feature type="binding site" evidence="9">
    <location>
        <begin position="152"/>
        <end position="155"/>
    </location>
    <ligand>
        <name>substrate</name>
    </ligand>
</feature>